<dbReference type="Proteomes" id="UP000766336">
    <property type="component" value="Unassembled WGS sequence"/>
</dbReference>
<protein>
    <submittedName>
        <fullName evidence="2">Uncharacterized protein</fullName>
    </submittedName>
</protein>
<feature type="transmembrane region" description="Helical" evidence="1">
    <location>
        <begin position="61"/>
        <end position="81"/>
    </location>
</feature>
<dbReference type="RefSeq" id="WP_213669924.1">
    <property type="nucleotide sequence ID" value="NZ_JAHCDA010000002.1"/>
</dbReference>
<keyword evidence="1" id="KW-0812">Transmembrane</keyword>
<feature type="transmembrane region" description="Helical" evidence="1">
    <location>
        <begin position="21"/>
        <end position="41"/>
    </location>
</feature>
<feature type="transmembrane region" description="Helical" evidence="1">
    <location>
        <begin position="164"/>
        <end position="183"/>
    </location>
</feature>
<name>A0ABS5QE86_9PROT</name>
<proteinExistence type="predicted"/>
<evidence type="ECO:0000256" key="1">
    <source>
        <dbReference type="SAM" id="Phobius"/>
    </source>
</evidence>
<keyword evidence="1" id="KW-1133">Transmembrane helix</keyword>
<gene>
    <name evidence="2" type="ORF">KHU32_09825</name>
</gene>
<keyword evidence="3" id="KW-1185">Reference proteome</keyword>
<keyword evidence="1" id="KW-0472">Membrane</keyword>
<comment type="caution">
    <text evidence="2">The sequence shown here is derived from an EMBL/GenBank/DDBJ whole genome shotgun (WGS) entry which is preliminary data.</text>
</comment>
<feature type="transmembrane region" description="Helical" evidence="1">
    <location>
        <begin position="195"/>
        <end position="220"/>
    </location>
</feature>
<reference evidence="2 3" key="1">
    <citation type="submission" date="2021-05" db="EMBL/GenBank/DDBJ databases">
        <title>Roseococcus sp. XZZS9, whole genome shotgun sequencing project.</title>
        <authorList>
            <person name="Zhao G."/>
            <person name="Shen L."/>
        </authorList>
    </citation>
    <scope>NUCLEOTIDE SEQUENCE [LARGE SCALE GENOMIC DNA]</scope>
    <source>
        <strain evidence="2 3">XZZS9</strain>
    </source>
</reference>
<dbReference type="EMBL" id="JAHCDA010000002">
    <property type="protein sequence ID" value="MBS7811235.1"/>
    <property type="molecule type" value="Genomic_DNA"/>
</dbReference>
<organism evidence="2 3">
    <name type="scientific">Roseococcus pinisoli</name>
    <dbReference type="NCBI Taxonomy" id="2835040"/>
    <lineage>
        <taxon>Bacteria</taxon>
        <taxon>Pseudomonadati</taxon>
        <taxon>Pseudomonadota</taxon>
        <taxon>Alphaproteobacteria</taxon>
        <taxon>Acetobacterales</taxon>
        <taxon>Roseomonadaceae</taxon>
        <taxon>Roseococcus</taxon>
    </lineage>
</organism>
<evidence type="ECO:0000313" key="2">
    <source>
        <dbReference type="EMBL" id="MBS7811235.1"/>
    </source>
</evidence>
<accession>A0ABS5QE86</accession>
<sequence length="316" mass="36270">MSVDAIRHIRLLQIERFLRPIETLAWVLAGIWLVIDIYLAIIENWLPDENISTAISRSGRYIIGPALTGVLGITVLFSFWVNTKKLPVSYFISLYVNFLLDIKEIGSTKNKLVGKAVFGREIVDLVDESLKSKVIDKAHDPRTLMAELSRDSARIAAGILRKSNMCLVIGTGISFVGLMFFYMVNINRNLEFVNIYTYIVSYIPSFSILFFIEFIALYFLRQHRTSMDEYRYFENIKRAREENLVILHMFTENKTITPTKDVLMAMTIYSNAGKLGKDETTDLIEARKLQKDEMVLIEKIIESLSLLRRGGSQSRT</sequence>
<evidence type="ECO:0000313" key="3">
    <source>
        <dbReference type="Proteomes" id="UP000766336"/>
    </source>
</evidence>